<evidence type="ECO:0000256" key="2">
    <source>
        <dbReference type="SAM" id="MobiDB-lite"/>
    </source>
</evidence>
<keyword evidence="4" id="KW-1185">Reference proteome</keyword>
<reference evidence="3 4" key="1">
    <citation type="submission" date="2019-07" db="EMBL/GenBank/DDBJ databases">
        <title>De Novo Assembly of kiwifruit Actinidia rufa.</title>
        <authorList>
            <person name="Sugita-Konishi S."/>
            <person name="Sato K."/>
            <person name="Mori E."/>
            <person name="Abe Y."/>
            <person name="Kisaki G."/>
            <person name="Hamano K."/>
            <person name="Suezawa K."/>
            <person name="Otani M."/>
            <person name="Fukuda T."/>
            <person name="Manabe T."/>
            <person name="Gomi K."/>
            <person name="Tabuchi M."/>
            <person name="Akimitsu K."/>
            <person name="Kataoka I."/>
        </authorList>
    </citation>
    <scope>NUCLEOTIDE SEQUENCE [LARGE SCALE GENOMIC DNA]</scope>
    <source>
        <strain evidence="4">cv. Fuchu</strain>
    </source>
</reference>
<comment type="caution">
    <text evidence="3">The sequence shown here is derived from an EMBL/GenBank/DDBJ whole genome shotgun (WGS) entry which is preliminary data.</text>
</comment>
<dbReference type="EMBL" id="BJWL01000010">
    <property type="protein sequence ID" value="GFY94935.1"/>
    <property type="molecule type" value="Genomic_DNA"/>
</dbReference>
<feature type="coiled-coil region" evidence="1">
    <location>
        <begin position="413"/>
        <end position="468"/>
    </location>
</feature>
<evidence type="ECO:0000313" key="4">
    <source>
        <dbReference type="Proteomes" id="UP000585474"/>
    </source>
</evidence>
<proteinExistence type="predicted"/>
<dbReference type="OrthoDB" id="1744413at2759"/>
<organism evidence="3 4">
    <name type="scientific">Actinidia rufa</name>
    <dbReference type="NCBI Taxonomy" id="165716"/>
    <lineage>
        <taxon>Eukaryota</taxon>
        <taxon>Viridiplantae</taxon>
        <taxon>Streptophyta</taxon>
        <taxon>Embryophyta</taxon>
        <taxon>Tracheophyta</taxon>
        <taxon>Spermatophyta</taxon>
        <taxon>Magnoliopsida</taxon>
        <taxon>eudicotyledons</taxon>
        <taxon>Gunneridae</taxon>
        <taxon>Pentapetalae</taxon>
        <taxon>asterids</taxon>
        <taxon>Ericales</taxon>
        <taxon>Actinidiaceae</taxon>
        <taxon>Actinidia</taxon>
    </lineage>
</organism>
<dbReference type="AlphaFoldDB" id="A0A7J0F8C8"/>
<evidence type="ECO:0000256" key="1">
    <source>
        <dbReference type="SAM" id="Coils"/>
    </source>
</evidence>
<evidence type="ECO:0000313" key="3">
    <source>
        <dbReference type="EMBL" id="GFY94935.1"/>
    </source>
</evidence>
<feature type="region of interest" description="Disordered" evidence="2">
    <location>
        <begin position="87"/>
        <end position="114"/>
    </location>
</feature>
<accession>A0A7J0F8C8</accession>
<name>A0A7J0F8C8_9ERIC</name>
<protein>
    <submittedName>
        <fullName evidence="3">Uncharacterized protein</fullName>
    </submittedName>
</protein>
<gene>
    <name evidence="3" type="ORF">Acr_10g0003200</name>
</gene>
<dbReference type="Proteomes" id="UP000585474">
    <property type="component" value="Unassembled WGS sequence"/>
</dbReference>
<sequence length="507" mass="57185">MMTKKKVFLLKTGSHSGTKEPHHILSPYNGKQKDIPVVKLLGIQPDILASLKSGQMKPKPFSSTLKWWEKVHDYLIKAKDLLIQSTQTDPTKAKKGKGEQDETCQGIKPPTKNANDVKVMKGTLAKATDVVKTPTCHLPCIASKPLGKPAMFHNAVNKRAISQEREESSTSKEDCNWKRVPKKAKPSLIDNLGQNFFNGVPSASVLLEDLAEGLQLENFEMANVETVSTSEGSVGSVDGPNSFDLLTRRNKDPTVTKTLKLITTPELTTRERTSDIARIEASPKVPIMPACHVSSVISTFQGEEYIFECQRNYLRSLWKGTSQKIARHRLDLLNSFEEEIDKVMKEMERTNIVDVSPLKKLLSTFFQNIGHYNSTCSSFMEKMSREMKVESLEKAKHSVLDAEIEEGEMVKDIQALQKIVANIDREKAQLKKKLEDLRIRKEEAKSSLLEQEEKVLKLQANVLSLKEKVSAIEDAHVQSDEDTKYLEKMEELLETSRKELTNFKLFS</sequence>
<keyword evidence="1" id="KW-0175">Coiled coil</keyword>